<evidence type="ECO:0000259" key="4">
    <source>
        <dbReference type="Pfam" id="PF16845"/>
    </source>
</evidence>
<accession>A0AAE1Z3E2</accession>
<reference evidence="5" key="2">
    <citation type="journal article" date="2024" name="Plant">
        <title>Genomic evolution and insights into agronomic trait innovations of Sesamum species.</title>
        <authorList>
            <person name="Miao H."/>
            <person name="Wang L."/>
            <person name="Qu L."/>
            <person name="Liu H."/>
            <person name="Sun Y."/>
            <person name="Le M."/>
            <person name="Wang Q."/>
            <person name="Wei S."/>
            <person name="Zheng Y."/>
            <person name="Lin W."/>
            <person name="Duan Y."/>
            <person name="Cao H."/>
            <person name="Xiong S."/>
            <person name="Wang X."/>
            <person name="Wei L."/>
            <person name="Li C."/>
            <person name="Ma Q."/>
            <person name="Ju M."/>
            <person name="Zhao R."/>
            <person name="Li G."/>
            <person name="Mu C."/>
            <person name="Tian Q."/>
            <person name="Mei H."/>
            <person name="Zhang T."/>
            <person name="Gao T."/>
            <person name="Zhang H."/>
        </authorList>
    </citation>
    <scope>NUCLEOTIDE SEQUENCE</scope>
    <source>
        <strain evidence="5">3651</strain>
    </source>
</reference>
<evidence type="ECO:0000256" key="3">
    <source>
        <dbReference type="RuleBase" id="RU362130"/>
    </source>
</evidence>
<evidence type="ECO:0000313" key="5">
    <source>
        <dbReference type="EMBL" id="KAK4441157.1"/>
    </source>
</evidence>
<organism evidence="5 6">
    <name type="scientific">Sesamum alatum</name>
    <dbReference type="NCBI Taxonomy" id="300844"/>
    <lineage>
        <taxon>Eukaryota</taxon>
        <taxon>Viridiplantae</taxon>
        <taxon>Streptophyta</taxon>
        <taxon>Embryophyta</taxon>
        <taxon>Tracheophyta</taxon>
        <taxon>Spermatophyta</taxon>
        <taxon>Magnoliopsida</taxon>
        <taxon>eudicotyledons</taxon>
        <taxon>Gunneridae</taxon>
        <taxon>Pentapetalae</taxon>
        <taxon>asterids</taxon>
        <taxon>lamiids</taxon>
        <taxon>Lamiales</taxon>
        <taxon>Pedaliaceae</taxon>
        <taxon>Sesamum</taxon>
    </lineage>
</organism>
<dbReference type="InterPro" id="IPR027214">
    <property type="entry name" value="Cystatin"/>
</dbReference>
<keyword evidence="6" id="KW-1185">Reference proteome</keyword>
<proteinExistence type="inferred from homology"/>
<evidence type="ECO:0000256" key="1">
    <source>
        <dbReference type="ARBA" id="ARBA00022690"/>
    </source>
</evidence>
<dbReference type="PANTHER" id="PTHR11413:SF116">
    <property type="entry name" value="MULTICYSTATIN"/>
    <property type="match status" value="1"/>
</dbReference>
<comment type="similarity">
    <text evidence="3">Belongs to the cystatin family. Phytocystatin subfamily.</text>
</comment>
<keyword evidence="1 3" id="KW-0646">Protease inhibitor</keyword>
<dbReference type="InterPro" id="IPR000010">
    <property type="entry name" value="Cystatin_dom"/>
</dbReference>
<evidence type="ECO:0000313" key="6">
    <source>
        <dbReference type="Proteomes" id="UP001293254"/>
    </source>
</evidence>
<dbReference type="GO" id="GO:0004869">
    <property type="term" value="F:cysteine-type endopeptidase inhibitor activity"/>
    <property type="evidence" value="ECO:0007669"/>
    <property type="project" value="UniProtKB-KW"/>
</dbReference>
<dbReference type="Gene3D" id="3.10.450.10">
    <property type="match status" value="1"/>
</dbReference>
<dbReference type="Proteomes" id="UP001293254">
    <property type="component" value="Unassembled WGS sequence"/>
</dbReference>
<name>A0AAE1Z3E2_9LAMI</name>
<dbReference type="AlphaFoldDB" id="A0AAE1Z3E2"/>
<dbReference type="InterPro" id="IPR046350">
    <property type="entry name" value="Cystatin_sf"/>
</dbReference>
<sequence>MDNMIFDQKAYSEYMDDMNYSQGFYVTPGRDGSVLAGRIWRVGECSGDHYRKAERAARFAVEEHNKEEGGKEGLLKFLRIVNLNVEPAAAAVYYITMAAADSSGETIHYQAKVWEKINTGYKVQMFRLAPYWLLGVEIINTEQRGVSSCRGVLWFKTCAESEIVVNKYVGKKMPSTNIFYEFDLNICP</sequence>
<dbReference type="EMBL" id="JACGWO010000001">
    <property type="protein sequence ID" value="KAK4441157.1"/>
    <property type="molecule type" value="Genomic_DNA"/>
</dbReference>
<comment type="caution">
    <text evidence="5">The sequence shown here is derived from an EMBL/GenBank/DDBJ whole genome shotgun (WGS) entry which is preliminary data.</text>
</comment>
<gene>
    <name evidence="5" type="ORF">Salat_0450600</name>
</gene>
<dbReference type="PANTHER" id="PTHR11413">
    <property type="entry name" value="CYSTATIN FAMILY MEMBER"/>
    <property type="match status" value="1"/>
</dbReference>
<evidence type="ECO:0000256" key="2">
    <source>
        <dbReference type="ARBA" id="ARBA00022704"/>
    </source>
</evidence>
<protein>
    <recommendedName>
        <fullName evidence="3">Cysteine proteinase inhibitor</fullName>
    </recommendedName>
</protein>
<dbReference type="CDD" id="cd00042">
    <property type="entry name" value="CY"/>
    <property type="match status" value="1"/>
</dbReference>
<dbReference type="Pfam" id="PF16845">
    <property type="entry name" value="SQAPI"/>
    <property type="match status" value="1"/>
</dbReference>
<keyword evidence="2 3" id="KW-0789">Thiol protease inhibitor</keyword>
<feature type="domain" description="Cystatin" evidence="4">
    <location>
        <begin position="55"/>
        <end position="122"/>
    </location>
</feature>
<dbReference type="SUPFAM" id="SSF54403">
    <property type="entry name" value="Cystatin/monellin"/>
    <property type="match status" value="1"/>
</dbReference>
<reference evidence="5" key="1">
    <citation type="submission" date="2020-06" db="EMBL/GenBank/DDBJ databases">
        <authorList>
            <person name="Li T."/>
            <person name="Hu X."/>
            <person name="Zhang T."/>
            <person name="Song X."/>
            <person name="Zhang H."/>
            <person name="Dai N."/>
            <person name="Sheng W."/>
            <person name="Hou X."/>
            <person name="Wei L."/>
        </authorList>
    </citation>
    <scope>NUCLEOTIDE SEQUENCE</scope>
    <source>
        <strain evidence="5">3651</strain>
        <tissue evidence="5">Leaf</tissue>
    </source>
</reference>